<evidence type="ECO:0000313" key="1">
    <source>
        <dbReference type="EMBL" id="VVP93598.1"/>
    </source>
</evidence>
<dbReference type="EMBL" id="CABVJB010000004">
    <property type="protein sequence ID" value="VVP93598.1"/>
    <property type="molecule type" value="Genomic_DNA"/>
</dbReference>
<dbReference type="AlphaFoldDB" id="A0A5E7T5Z4"/>
<evidence type="ECO:0000313" key="2">
    <source>
        <dbReference type="Proteomes" id="UP000325565"/>
    </source>
</evidence>
<reference evidence="1 2" key="1">
    <citation type="submission" date="2019-09" db="EMBL/GenBank/DDBJ databases">
        <authorList>
            <person name="Chandra G."/>
            <person name="Truman W A."/>
        </authorList>
    </citation>
    <scope>NUCLEOTIDE SEQUENCE [LARGE SCALE GENOMIC DNA]</scope>
    <source>
        <strain evidence="1">PS922</strain>
    </source>
</reference>
<protein>
    <recommendedName>
        <fullName evidence="3">Methionine ABC transporter substrate-binding protein</fullName>
    </recommendedName>
</protein>
<dbReference type="Gene3D" id="3.40.190.10">
    <property type="entry name" value="Periplasmic binding protein-like II"/>
    <property type="match status" value="1"/>
</dbReference>
<dbReference type="Proteomes" id="UP000325565">
    <property type="component" value="Unassembled WGS sequence"/>
</dbReference>
<evidence type="ECO:0008006" key="3">
    <source>
        <dbReference type="Google" id="ProtNLM"/>
    </source>
</evidence>
<proteinExistence type="predicted"/>
<accession>A0A5E7T5Z4</accession>
<gene>
    <name evidence="1" type="ORF">PS922_02962</name>
</gene>
<sequence>MKKLVTALHSPEVKAFILEKYKGAVVPAF</sequence>
<organism evidence="1 2">
    <name type="scientific">Pseudomonas fluorescens</name>
    <dbReference type="NCBI Taxonomy" id="294"/>
    <lineage>
        <taxon>Bacteria</taxon>
        <taxon>Pseudomonadati</taxon>
        <taxon>Pseudomonadota</taxon>
        <taxon>Gammaproteobacteria</taxon>
        <taxon>Pseudomonadales</taxon>
        <taxon>Pseudomonadaceae</taxon>
        <taxon>Pseudomonas</taxon>
    </lineage>
</organism>
<name>A0A5E7T5Z4_PSEFL</name>